<proteinExistence type="inferred from homology"/>
<reference evidence="9" key="1">
    <citation type="submission" date="2023-07" db="EMBL/GenBank/DDBJ databases">
        <title>Gilvimarinus algae sp. nov., isolated from the surface of Kelp.</title>
        <authorList>
            <person name="Sun Y.Y."/>
            <person name="Gong Y."/>
            <person name="Du Z.J."/>
        </authorList>
    </citation>
    <scope>NUCLEOTIDE SEQUENCE</scope>
    <source>
        <strain evidence="9">SDUM040014</strain>
    </source>
</reference>
<evidence type="ECO:0000256" key="3">
    <source>
        <dbReference type="ARBA" id="ARBA00005349"/>
    </source>
</evidence>
<evidence type="ECO:0000313" key="10">
    <source>
        <dbReference type="Proteomes" id="UP001168380"/>
    </source>
</evidence>
<comment type="cofactor">
    <cofactor evidence="1">
        <name>FAD</name>
        <dbReference type="ChEBI" id="CHEBI:57692"/>
    </cofactor>
</comment>
<evidence type="ECO:0000256" key="7">
    <source>
        <dbReference type="ARBA" id="ARBA00023033"/>
    </source>
</evidence>
<comment type="similarity">
    <text evidence="3">Belongs to the UbiH/COQ6 family.</text>
</comment>
<dbReference type="PANTHER" id="PTHR43876">
    <property type="entry name" value="UBIQUINONE BIOSYNTHESIS MONOOXYGENASE COQ6, MITOCHONDRIAL"/>
    <property type="match status" value="1"/>
</dbReference>
<dbReference type="PRINTS" id="PR00420">
    <property type="entry name" value="RNGMNOXGNASE"/>
</dbReference>
<organism evidence="9 10">
    <name type="scientific">Gilvimarinus algae</name>
    <dbReference type="NCBI Taxonomy" id="3058037"/>
    <lineage>
        <taxon>Bacteria</taxon>
        <taxon>Pseudomonadati</taxon>
        <taxon>Pseudomonadota</taxon>
        <taxon>Gammaproteobacteria</taxon>
        <taxon>Cellvibrionales</taxon>
        <taxon>Cellvibrionaceae</taxon>
        <taxon>Gilvimarinus</taxon>
    </lineage>
</organism>
<keyword evidence="6" id="KW-0560">Oxidoreductase</keyword>
<gene>
    <name evidence="9" type="ORF">QWI16_04025</name>
</gene>
<keyword evidence="7" id="KW-0503">Monooxygenase</keyword>
<dbReference type="Proteomes" id="UP001168380">
    <property type="component" value="Unassembled WGS sequence"/>
</dbReference>
<dbReference type="InterPro" id="IPR051205">
    <property type="entry name" value="UbiH/COQ6_monooxygenase"/>
</dbReference>
<evidence type="ECO:0000256" key="5">
    <source>
        <dbReference type="ARBA" id="ARBA00022827"/>
    </source>
</evidence>
<dbReference type="InterPro" id="IPR018168">
    <property type="entry name" value="Ubi_Hdrlase_CS"/>
</dbReference>
<keyword evidence="9" id="KW-0830">Ubiquinone</keyword>
<comment type="pathway">
    <text evidence="2">Cofactor biosynthesis; ubiquinone biosynthesis.</text>
</comment>
<evidence type="ECO:0000313" key="9">
    <source>
        <dbReference type="EMBL" id="MDO3381328.1"/>
    </source>
</evidence>
<accession>A0ABT8TDY8</accession>
<comment type="caution">
    <text evidence="9">The sequence shown here is derived from an EMBL/GenBank/DDBJ whole genome shotgun (WGS) entry which is preliminary data.</text>
</comment>
<dbReference type="InterPro" id="IPR002938">
    <property type="entry name" value="FAD-bd"/>
</dbReference>
<keyword evidence="4" id="KW-0285">Flavoprotein</keyword>
<dbReference type="InterPro" id="IPR036188">
    <property type="entry name" value="FAD/NAD-bd_sf"/>
</dbReference>
<dbReference type="InterPro" id="IPR010971">
    <property type="entry name" value="UbiH/COQ6"/>
</dbReference>
<keyword evidence="5" id="KW-0274">FAD</keyword>
<dbReference type="PANTHER" id="PTHR43876:SF7">
    <property type="entry name" value="UBIQUINONE BIOSYNTHESIS MONOOXYGENASE COQ6, MITOCHONDRIAL"/>
    <property type="match status" value="1"/>
</dbReference>
<dbReference type="Gene3D" id="3.50.50.60">
    <property type="entry name" value="FAD/NAD(P)-binding domain"/>
    <property type="match status" value="2"/>
</dbReference>
<dbReference type="RefSeq" id="WP_302711465.1">
    <property type="nucleotide sequence ID" value="NZ_JAULRT010000035.1"/>
</dbReference>
<keyword evidence="10" id="KW-1185">Reference proteome</keyword>
<dbReference type="Pfam" id="PF01494">
    <property type="entry name" value="FAD_binding_3"/>
    <property type="match status" value="1"/>
</dbReference>
<evidence type="ECO:0000256" key="1">
    <source>
        <dbReference type="ARBA" id="ARBA00001974"/>
    </source>
</evidence>
<feature type="domain" description="FAD-binding" evidence="8">
    <location>
        <begin position="6"/>
        <end position="347"/>
    </location>
</feature>
<evidence type="ECO:0000256" key="4">
    <source>
        <dbReference type="ARBA" id="ARBA00022630"/>
    </source>
</evidence>
<evidence type="ECO:0000256" key="6">
    <source>
        <dbReference type="ARBA" id="ARBA00023002"/>
    </source>
</evidence>
<sequence>MAEQQVDVIVVGAGMVGLAGALKIKRACPEYRVALVAPLEQAPAEALFDPRVVALTQASRALLEELNVWDALVTERVCPYQHMHVWDGEGSGSIDFDSVALGAEALGYIVENRLIVRYLTRELERSGVIRYEAEASALLSLGSHVGGVALEGGLALRAPVTLAADGSRSRLRDWAGLAVREWSYGQTAIVTSVRTELSHGFAARQRFMQSGPLAFLPLRESDCDSTPRHCSIVWSADQALADELMALDEGVFAERLAAAFEHRLGAVEWVAERYPLALYQRHARAYVRPGFALLGDAAHSIHPLAGQGVNLGFLDVVSLARELARARQRQVPLEDVATLRRYERERMGHNLTMMATMEGFKRLFGARSLPALLLRNRGMSAVNNLPALKTVLAKEAMGLSL</sequence>
<evidence type="ECO:0000259" key="8">
    <source>
        <dbReference type="Pfam" id="PF01494"/>
    </source>
</evidence>
<protein>
    <submittedName>
        <fullName evidence="9">UbiH/UbiF/VisC/COQ6 family ubiquinone biosynthesis hydroxylase</fullName>
    </submittedName>
</protein>
<dbReference type="SUPFAM" id="SSF51905">
    <property type="entry name" value="FAD/NAD(P)-binding domain"/>
    <property type="match status" value="1"/>
</dbReference>
<evidence type="ECO:0000256" key="2">
    <source>
        <dbReference type="ARBA" id="ARBA00004749"/>
    </source>
</evidence>
<dbReference type="EMBL" id="JAULRT010000035">
    <property type="protein sequence ID" value="MDO3381328.1"/>
    <property type="molecule type" value="Genomic_DNA"/>
</dbReference>
<name>A0ABT8TDY8_9GAMM</name>
<dbReference type="PROSITE" id="PS01304">
    <property type="entry name" value="UBIH"/>
    <property type="match status" value="1"/>
</dbReference>
<dbReference type="NCBIfam" id="TIGR01988">
    <property type="entry name" value="Ubi-OHases"/>
    <property type="match status" value="1"/>
</dbReference>